<dbReference type="KEGG" id="lak:106167887"/>
<dbReference type="GO" id="GO:0005524">
    <property type="term" value="F:ATP binding"/>
    <property type="evidence" value="ECO:0007669"/>
    <property type="project" value="UniProtKB-KW"/>
</dbReference>
<dbReference type="InterPro" id="IPR043129">
    <property type="entry name" value="ATPase_NBD"/>
</dbReference>
<dbReference type="STRING" id="7574.A0A1S3IVL6"/>
<dbReference type="CDD" id="cd10229">
    <property type="entry name" value="ASKHA_NBD_HSP70_HSPA12"/>
    <property type="match status" value="1"/>
</dbReference>
<evidence type="ECO:0000313" key="4">
    <source>
        <dbReference type="Proteomes" id="UP000085678"/>
    </source>
</evidence>
<dbReference type="GO" id="GO:0140662">
    <property type="term" value="F:ATP-dependent protein folding chaperone"/>
    <property type="evidence" value="ECO:0007669"/>
    <property type="project" value="InterPro"/>
</dbReference>
<keyword evidence="5" id="KW-0346">Stress response</keyword>
<dbReference type="PANTHER" id="PTHR14187:SF5">
    <property type="entry name" value="HEAT SHOCK 70 KDA PROTEIN 12A"/>
    <property type="match status" value="1"/>
</dbReference>
<evidence type="ECO:0000256" key="3">
    <source>
        <dbReference type="ARBA" id="ARBA00022840"/>
    </source>
</evidence>
<proteinExistence type="inferred from homology"/>
<dbReference type="OrthoDB" id="6064993at2759"/>
<dbReference type="SUPFAM" id="SSF53067">
    <property type="entry name" value="Actin-like ATPase domain"/>
    <property type="match status" value="2"/>
</dbReference>
<protein>
    <submittedName>
        <fullName evidence="5">Heat shock 70 kDa protein 12A</fullName>
    </submittedName>
</protein>
<reference evidence="5" key="1">
    <citation type="submission" date="2025-08" db="UniProtKB">
        <authorList>
            <consortium name="RefSeq"/>
        </authorList>
    </citation>
    <scope>IDENTIFICATION</scope>
    <source>
        <tissue evidence="5">Gonads</tissue>
    </source>
</reference>
<dbReference type="InParanoid" id="A0A1S3IVL6"/>
<comment type="similarity">
    <text evidence="1">Belongs to the heat shock protein 70 family.</text>
</comment>
<sequence length="589" mass="66103">MAHQSQGHEKIPAESQGSQNTAAKELVVVAIDFGTSFSGYAYSYTHEPSRIYMNKNWGNEVGCALYKTPTCLLLRPDGTLDSFGFEATEKYAEMEEEDCHKEWFYFDRFKLKLHTEVRLDRNIKLVAANGRTKSAMEVFSLAIRHLREHFFARQHNSVSDHDVRWVITVPSIWRDSAKQFMREAAKKAGIRVSSRLVICYEPEAASVFCQRLSPHAFVGNFTAEGTRYLVLDCGGGTVDVTIQQILDNGHLATLHKASGGTWGGITVDRKFEQLLKDICEDEFIEDYKVRHPSDWVGLIRDFELKKRTVKGDSPTMINIRIPNSLREEFQFAREMPMRDACAKCNLGIQWAADKMRLPLLLVTEFFQDSITSIINHVKTLFEEPEHTDIQYIVLVGGFSESPLLQQAVKDAFRDGHQVVIPPEEAGLAIVKGAVLYGHNPTVIQRRVSSMTYGIECVADFTDGVHPDEFKINIAGRDKCKNVFKTFVEAGSSVQIGENVTHRFKAVVPFKHTMQLPVYVSSSKDAKYTTDPDTTPLGKISVSVPGQNDPGKERLVEVRMGFGDTEIHVTAVDLTTGNASLPVNINFLAK</sequence>
<dbReference type="RefSeq" id="XP_013402235.1">
    <property type="nucleotide sequence ID" value="XM_013546781.1"/>
</dbReference>
<dbReference type="Pfam" id="PF00012">
    <property type="entry name" value="HSP70"/>
    <property type="match status" value="2"/>
</dbReference>
<accession>A0A1S3IVL6</accession>
<dbReference type="GeneID" id="106167887"/>
<organism evidence="4 5">
    <name type="scientific">Lingula anatina</name>
    <name type="common">Brachiopod</name>
    <name type="synonym">Lingula unguis</name>
    <dbReference type="NCBI Taxonomy" id="7574"/>
    <lineage>
        <taxon>Eukaryota</taxon>
        <taxon>Metazoa</taxon>
        <taxon>Spiralia</taxon>
        <taxon>Lophotrochozoa</taxon>
        <taxon>Brachiopoda</taxon>
        <taxon>Linguliformea</taxon>
        <taxon>Lingulata</taxon>
        <taxon>Lingulida</taxon>
        <taxon>Linguloidea</taxon>
        <taxon>Lingulidae</taxon>
        <taxon>Lingula</taxon>
    </lineage>
</organism>
<dbReference type="Proteomes" id="UP000085678">
    <property type="component" value="Unplaced"/>
</dbReference>
<name>A0A1S3IVL6_LINAN</name>
<dbReference type="OMA" id="CGNQRIM"/>
<keyword evidence="4" id="KW-1185">Reference proteome</keyword>
<dbReference type="PANTHER" id="PTHR14187">
    <property type="entry name" value="ALPHA KINASE/ELONGATION FACTOR 2 KINASE"/>
    <property type="match status" value="1"/>
</dbReference>
<dbReference type="AlphaFoldDB" id="A0A1S3IVL6"/>
<dbReference type="Gene3D" id="3.30.420.40">
    <property type="match status" value="2"/>
</dbReference>
<keyword evidence="2" id="KW-0547">Nucleotide-binding</keyword>
<evidence type="ECO:0000313" key="5">
    <source>
        <dbReference type="RefSeq" id="XP_013402235.1"/>
    </source>
</evidence>
<keyword evidence="3" id="KW-0067">ATP-binding</keyword>
<evidence type="ECO:0000256" key="2">
    <source>
        <dbReference type="ARBA" id="ARBA00022741"/>
    </source>
</evidence>
<dbReference type="InterPro" id="IPR013126">
    <property type="entry name" value="Hsp_70_fam"/>
</dbReference>
<gene>
    <name evidence="5" type="primary">LOC106167887</name>
</gene>
<evidence type="ECO:0000256" key="1">
    <source>
        <dbReference type="ARBA" id="ARBA00007381"/>
    </source>
</evidence>